<sequence length="125" mass="14672">MYLKSFTVPKYHFNYTHFFTRGNIPYNICDFSIMLLFYETFHKLIYQKKLQKLKNQGICHFSNVSSNTVNRLERSSLLRIRTKRTAQDLISLAPSTGRFQAAWLPIDTSPLASWLQRSVRSCESV</sequence>
<gene>
    <name evidence="1" type="ORF">GSOID_T00025441001</name>
</gene>
<accession>E4Y7D1</accession>
<protein>
    <submittedName>
        <fullName evidence="1">Uncharacterized protein</fullName>
    </submittedName>
</protein>
<reference evidence="1" key="1">
    <citation type="journal article" date="2010" name="Science">
        <title>Plasticity of animal genome architecture unmasked by rapid evolution of a pelagic tunicate.</title>
        <authorList>
            <person name="Denoeud F."/>
            <person name="Henriet S."/>
            <person name="Mungpakdee S."/>
            <person name="Aury J.M."/>
            <person name="Da Silva C."/>
            <person name="Brinkmann H."/>
            <person name="Mikhaleva J."/>
            <person name="Olsen L.C."/>
            <person name="Jubin C."/>
            <person name="Canestro C."/>
            <person name="Bouquet J.M."/>
            <person name="Danks G."/>
            <person name="Poulain J."/>
            <person name="Campsteijn C."/>
            <person name="Adamski M."/>
            <person name="Cross I."/>
            <person name="Yadetie F."/>
            <person name="Muffato M."/>
            <person name="Louis A."/>
            <person name="Butcher S."/>
            <person name="Tsagkogeorga G."/>
            <person name="Konrad A."/>
            <person name="Singh S."/>
            <person name="Jensen M.F."/>
            <person name="Cong E.H."/>
            <person name="Eikeseth-Otteraa H."/>
            <person name="Noel B."/>
            <person name="Anthouard V."/>
            <person name="Porcel B.M."/>
            <person name="Kachouri-Lafond R."/>
            <person name="Nishino A."/>
            <person name="Ugolini M."/>
            <person name="Chourrout P."/>
            <person name="Nishida H."/>
            <person name="Aasland R."/>
            <person name="Huzurbazar S."/>
            <person name="Westhof E."/>
            <person name="Delsuc F."/>
            <person name="Lehrach H."/>
            <person name="Reinhardt R."/>
            <person name="Weissenbach J."/>
            <person name="Roy S.W."/>
            <person name="Artiguenave F."/>
            <person name="Postlethwait J.H."/>
            <person name="Manak J.R."/>
            <person name="Thompson E.M."/>
            <person name="Jaillon O."/>
            <person name="Du Pasquier L."/>
            <person name="Boudinot P."/>
            <person name="Liberles D.A."/>
            <person name="Volff J.N."/>
            <person name="Philippe H."/>
            <person name="Lenhard B."/>
            <person name="Roest Crollius H."/>
            <person name="Wincker P."/>
            <person name="Chourrout D."/>
        </authorList>
    </citation>
    <scope>NUCLEOTIDE SEQUENCE [LARGE SCALE GENOMIC DNA]</scope>
</reference>
<evidence type="ECO:0000313" key="1">
    <source>
        <dbReference type="EMBL" id="CBY31531.1"/>
    </source>
</evidence>
<name>E4Y7D1_OIKDI</name>
<proteinExistence type="predicted"/>
<dbReference type="AlphaFoldDB" id="E4Y7D1"/>
<dbReference type="EMBL" id="FN654307">
    <property type="protein sequence ID" value="CBY31531.1"/>
    <property type="molecule type" value="Genomic_DNA"/>
</dbReference>
<dbReference type="Proteomes" id="UP000011014">
    <property type="component" value="Unassembled WGS sequence"/>
</dbReference>
<organism evidence="1">
    <name type="scientific">Oikopleura dioica</name>
    <name type="common">Tunicate</name>
    <dbReference type="NCBI Taxonomy" id="34765"/>
    <lineage>
        <taxon>Eukaryota</taxon>
        <taxon>Metazoa</taxon>
        <taxon>Chordata</taxon>
        <taxon>Tunicata</taxon>
        <taxon>Appendicularia</taxon>
        <taxon>Copelata</taxon>
        <taxon>Oikopleuridae</taxon>
        <taxon>Oikopleura</taxon>
    </lineage>
</organism>